<proteinExistence type="inferred from homology"/>
<dbReference type="GO" id="GO:0030328">
    <property type="term" value="P:prenylcysteine catabolic process"/>
    <property type="evidence" value="ECO:0007669"/>
    <property type="project" value="InterPro"/>
</dbReference>
<protein>
    <recommendedName>
        <fullName evidence="8">Prenylcysteine lyase domain-containing protein</fullName>
    </recommendedName>
</protein>
<evidence type="ECO:0000256" key="7">
    <source>
        <dbReference type="ARBA" id="ARBA00023180"/>
    </source>
</evidence>
<comment type="similarity">
    <text evidence="2">Belongs to the prenylcysteine oxidase family.</text>
</comment>
<keyword evidence="10" id="KW-1185">Reference proteome</keyword>
<dbReference type="InterPro" id="IPR010795">
    <property type="entry name" value="Prenylcys_lyase"/>
</dbReference>
<dbReference type="SUPFAM" id="SSF51905">
    <property type="entry name" value="FAD/NAD(P)-binding domain"/>
    <property type="match status" value="1"/>
</dbReference>
<dbReference type="Pfam" id="PF07156">
    <property type="entry name" value="Prenylcys_lyase"/>
    <property type="match status" value="1"/>
</dbReference>
<keyword evidence="6" id="KW-0560">Oxidoreductase</keyword>
<dbReference type="STRING" id="147828.A0A4S2KY90"/>
<evidence type="ECO:0000313" key="9">
    <source>
        <dbReference type="EMBL" id="TGZ55282.1"/>
    </source>
</evidence>
<dbReference type="EMBL" id="SJOL01009849">
    <property type="protein sequence ID" value="TGZ55282.1"/>
    <property type="molecule type" value="Genomic_DNA"/>
</dbReference>
<keyword evidence="5" id="KW-0274">FAD</keyword>
<gene>
    <name evidence="9" type="ORF">CRM22_010452</name>
</gene>
<dbReference type="InterPro" id="IPR017046">
    <property type="entry name" value="Prenylcysteine_Oxase1"/>
</dbReference>
<evidence type="ECO:0000256" key="3">
    <source>
        <dbReference type="ARBA" id="ARBA00022630"/>
    </source>
</evidence>
<accession>A0A4S2KY90</accession>
<dbReference type="Gene3D" id="3.50.50.60">
    <property type="entry name" value="FAD/NAD(P)-binding domain"/>
    <property type="match status" value="1"/>
</dbReference>
<dbReference type="PANTHER" id="PTHR15944:SF0">
    <property type="entry name" value="PRENYLCYSTEINE LYASE DOMAIN-CONTAINING PROTEIN"/>
    <property type="match status" value="1"/>
</dbReference>
<comment type="caution">
    <text evidence="9">The sequence shown here is derived from an EMBL/GenBank/DDBJ whole genome shotgun (WGS) entry which is preliminary data.</text>
</comment>
<evidence type="ECO:0000313" key="10">
    <source>
        <dbReference type="Proteomes" id="UP000308267"/>
    </source>
</evidence>
<evidence type="ECO:0000256" key="4">
    <source>
        <dbReference type="ARBA" id="ARBA00022729"/>
    </source>
</evidence>
<feature type="domain" description="Prenylcysteine lyase" evidence="8">
    <location>
        <begin position="148"/>
        <end position="509"/>
    </location>
</feature>
<keyword evidence="4" id="KW-0732">Signal</keyword>
<keyword evidence="3" id="KW-0285">Flavoprotein</keyword>
<reference evidence="9 10" key="1">
    <citation type="journal article" date="2019" name="BMC Genomics">
        <title>New insights from Opisthorchis felineus genome: update on genomics of the epidemiologically important liver flukes.</title>
        <authorList>
            <person name="Ershov N.I."/>
            <person name="Mordvinov V.A."/>
            <person name="Prokhortchouk E.B."/>
            <person name="Pakharukova M.Y."/>
            <person name="Gunbin K.V."/>
            <person name="Ustyantsev K."/>
            <person name="Genaev M.A."/>
            <person name="Blinov A.G."/>
            <person name="Mazur A."/>
            <person name="Boulygina E."/>
            <person name="Tsygankova S."/>
            <person name="Khrameeva E."/>
            <person name="Chekanov N."/>
            <person name="Fan G."/>
            <person name="Xiao A."/>
            <person name="Zhang H."/>
            <person name="Xu X."/>
            <person name="Yang H."/>
            <person name="Solovyev V."/>
            <person name="Lee S.M."/>
            <person name="Liu X."/>
            <person name="Afonnikov D.A."/>
            <person name="Skryabin K.G."/>
        </authorList>
    </citation>
    <scope>NUCLEOTIDE SEQUENCE [LARGE SCALE GENOMIC DNA]</scope>
    <source>
        <strain evidence="9">AK-0245</strain>
        <tissue evidence="9">Whole organism</tissue>
    </source>
</reference>
<evidence type="ECO:0000256" key="6">
    <source>
        <dbReference type="ARBA" id="ARBA00023002"/>
    </source>
</evidence>
<dbReference type="InterPro" id="IPR036188">
    <property type="entry name" value="FAD/NAD-bd_sf"/>
</dbReference>
<evidence type="ECO:0000259" key="8">
    <source>
        <dbReference type="Pfam" id="PF07156"/>
    </source>
</evidence>
<dbReference type="OrthoDB" id="437369at2759"/>
<evidence type="ECO:0000256" key="2">
    <source>
        <dbReference type="ARBA" id="ARBA00009967"/>
    </source>
</evidence>
<dbReference type="Pfam" id="PF13450">
    <property type="entry name" value="NAD_binding_8"/>
    <property type="match status" value="1"/>
</dbReference>
<dbReference type="PANTHER" id="PTHR15944">
    <property type="entry name" value="FARNESYLCYSTEINE LYASE"/>
    <property type="match status" value="1"/>
</dbReference>
<organism evidence="9 10">
    <name type="scientific">Opisthorchis felineus</name>
    <dbReference type="NCBI Taxonomy" id="147828"/>
    <lineage>
        <taxon>Eukaryota</taxon>
        <taxon>Metazoa</taxon>
        <taxon>Spiralia</taxon>
        <taxon>Lophotrochozoa</taxon>
        <taxon>Platyhelminthes</taxon>
        <taxon>Trematoda</taxon>
        <taxon>Digenea</taxon>
        <taxon>Opisthorchiida</taxon>
        <taxon>Opisthorchiata</taxon>
        <taxon>Opisthorchiidae</taxon>
        <taxon>Opisthorchis</taxon>
    </lineage>
</organism>
<sequence>MLYHVVIYLTGKLRNHKLIAESKGKLSVSRMSGNPNTSNFRVAIVGGGMAGSTAAYYLRQLFGSRVGITLFEQSGRIGGRMKSIDFAGQREEVGASIFHESNQYMLTFAKQFGLGITDESKSDDRIMFYAGHEHLSFSTLGGASFLVPFRLLWRYGISLIWVRWYTGSIIREFSKIYSLQDRGHCFTTTARLFEALKPEFLEMTKWTYGDWLNKKFRVSETFKEEIAYGLVSNNYCQNLSVHAFVGFITMATIISKLFSVKEGNEQVPQRLVDSAMKGGCPDNPSQLVNAQVTNIRSTKVESCSWEVEYRPNDGEQVKRDTFDYVILAVPVNQQTNIQTDGTVQLPCSEYQQVDKCLFAGSLKHWKFGIGPSSYLARQGVVIFPNQTSYLTGTCAFRSLISSSLEENRANGQRIWNSFSVPHQTPNPIRSIGDEYIDQSGEKPTPPTIMNWLAYPVYKPVRNPHEDLGKFVLAPKFYYVNAIEQMASCMEIAAIGGRNAALLVAADIEAGETRNGNKNRTPLAVLDQNVG</sequence>
<dbReference type="AlphaFoldDB" id="A0A4S2KY90"/>
<evidence type="ECO:0000256" key="5">
    <source>
        <dbReference type="ARBA" id="ARBA00022827"/>
    </source>
</evidence>
<comment type="cofactor">
    <cofactor evidence="1">
        <name>FAD</name>
        <dbReference type="ChEBI" id="CHEBI:57692"/>
    </cofactor>
</comment>
<dbReference type="GO" id="GO:0001735">
    <property type="term" value="F:prenylcysteine oxidase activity"/>
    <property type="evidence" value="ECO:0007669"/>
    <property type="project" value="InterPro"/>
</dbReference>
<keyword evidence="7" id="KW-0325">Glycoprotein</keyword>
<name>A0A4S2KY90_OPIFE</name>
<dbReference type="GO" id="GO:0030327">
    <property type="term" value="P:prenylated protein catabolic process"/>
    <property type="evidence" value="ECO:0007669"/>
    <property type="project" value="TreeGrafter"/>
</dbReference>
<dbReference type="Proteomes" id="UP000308267">
    <property type="component" value="Unassembled WGS sequence"/>
</dbReference>
<evidence type="ECO:0000256" key="1">
    <source>
        <dbReference type="ARBA" id="ARBA00001974"/>
    </source>
</evidence>